<evidence type="ECO:0000313" key="7">
    <source>
        <dbReference type="EMBL" id="RCV05796.1"/>
    </source>
</evidence>
<comment type="cofactor">
    <cofactor evidence="1">
        <name>Zn(2+)</name>
        <dbReference type="ChEBI" id="CHEBI:29105"/>
    </cofactor>
</comment>
<sequence>MDCETAPNPIKNFPAAVNDPDRFAKFDNKSTSPTSKSKRATGTQGLAADEPPRPTHREGEREQPRPPAAMAASPPRPLLHLLLTLALALTVAAAGKISADRTPISRDIYHSSDSLLREIKDLVARHSNKLSMDTIRTSNKGYSAELFVVTFNPVKESVDNGSKVHILLSFGQHGRELITSEVALRLLYILTEKHKIAGVDLSSFEKVLDNLVIKVVPMENLNGRRRVEEGELCDRRNGRGVDLNRNWSVDWGKKEKDYDPYEENPGIAPFSEPETQIMRELSRSFKPHVWVNVHSGMEALFMPYDHKNTTPNGASAHLMRSVLENLNHRHFQDSCLVGSGGGSVGYLAHGTTTDYMHDIAKVPMPFTFEIYGDEKASTDDCFKMFNPVDKTTFDRVINKWCMAFLILFEEGLRNLQDSQIVSQGALDNWVPIGGDVERNVERKSSRERRKLEGLDLGMQELRTYFRLFMVSTFLLMFMFCTRISKNRNRDSGNAFDP</sequence>
<dbReference type="InterPro" id="IPR000834">
    <property type="entry name" value="Peptidase_M14"/>
</dbReference>
<name>A0A368PJ52_SETIT</name>
<reference evidence="7" key="2">
    <citation type="submission" date="2015-07" db="EMBL/GenBank/DDBJ databases">
        <authorList>
            <person name="Noorani M."/>
        </authorList>
    </citation>
    <scope>NUCLEOTIDE SEQUENCE</scope>
    <source>
        <strain evidence="7">Yugu1</strain>
    </source>
</reference>
<comment type="similarity">
    <text evidence="2 3">Belongs to the peptidase M14 family.</text>
</comment>
<organism evidence="7">
    <name type="scientific">Setaria italica</name>
    <name type="common">Foxtail millet</name>
    <name type="synonym">Panicum italicum</name>
    <dbReference type="NCBI Taxonomy" id="4555"/>
    <lineage>
        <taxon>Eukaryota</taxon>
        <taxon>Viridiplantae</taxon>
        <taxon>Streptophyta</taxon>
        <taxon>Embryophyta</taxon>
        <taxon>Tracheophyta</taxon>
        <taxon>Spermatophyta</taxon>
        <taxon>Magnoliopsida</taxon>
        <taxon>Liliopsida</taxon>
        <taxon>Poales</taxon>
        <taxon>Poaceae</taxon>
        <taxon>PACMAD clade</taxon>
        <taxon>Panicoideae</taxon>
        <taxon>Panicodae</taxon>
        <taxon>Paniceae</taxon>
        <taxon>Cenchrinae</taxon>
        <taxon>Setaria</taxon>
    </lineage>
</organism>
<feature type="active site" description="Proton donor/acceptor" evidence="3">
    <location>
        <position position="369"/>
    </location>
</feature>
<evidence type="ECO:0000256" key="5">
    <source>
        <dbReference type="SAM" id="Phobius"/>
    </source>
</evidence>
<evidence type="ECO:0000256" key="1">
    <source>
        <dbReference type="ARBA" id="ARBA00001947"/>
    </source>
</evidence>
<reference evidence="7" key="1">
    <citation type="journal article" date="2012" name="Nat. Biotechnol.">
        <title>Reference genome sequence of the model plant Setaria.</title>
        <authorList>
            <person name="Bennetzen J.L."/>
            <person name="Schmutz J."/>
            <person name="Wang H."/>
            <person name="Percifield R."/>
            <person name="Hawkins J."/>
            <person name="Pontaroli A.C."/>
            <person name="Estep M."/>
            <person name="Feng L."/>
            <person name="Vaughn J.N."/>
            <person name="Grimwood J."/>
            <person name="Jenkins J."/>
            <person name="Barry K."/>
            <person name="Lindquist E."/>
            <person name="Hellsten U."/>
            <person name="Deshpande S."/>
            <person name="Wang X."/>
            <person name="Wu X."/>
            <person name="Mitros T."/>
            <person name="Triplett J."/>
            <person name="Yang X."/>
            <person name="Ye C.Y."/>
            <person name="Mauro-Herrera M."/>
            <person name="Wang L."/>
            <person name="Li P."/>
            <person name="Sharma M."/>
            <person name="Sharma R."/>
            <person name="Ronald P.C."/>
            <person name="Panaud O."/>
            <person name="Kellogg E.A."/>
            <person name="Brutnell T.P."/>
            <person name="Doust A.N."/>
            <person name="Tuskan G.A."/>
            <person name="Rokhsar D."/>
            <person name="Devos K.M."/>
        </authorList>
    </citation>
    <scope>NUCLEOTIDE SEQUENCE [LARGE SCALE GENOMIC DNA]</scope>
    <source>
        <strain evidence="7">Yugu1</strain>
    </source>
</reference>
<dbReference type="PROSITE" id="PS52035">
    <property type="entry name" value="PEPTIDASE_M14"/>
    <property type="match status" value="1"/>
</dbReference>
<dbReference type="PANTHER" id="PTHR11705">
    <property type="entry name" value="PROTEASE FAMILY M14 CARBOXYPEPTIDASE A,B"/>
    <property type="match status" value="1"/>
</dbReference>
<dbReference type="STRING" id="4555.A0A368PJ52"/>
<keyword evidence="5" id="KW-0472">Membrane</keyword>
<feature type="compositionally biased region" description="Basic and acidic residues" evidence="4">
    <location>
        <begin position="50"/>
        <end position="64"/>
    </location>
</feature>
<dbReference type="GO" id="GO:0008270">
    <property type="term" value="F:zinc ion binding"/>
    <property type="evidence" value="ECO:0007669"/>
    <property type="project" value="InterPro"/>
</dbReference>
<dbReference type="GO" id="GO:0004181">
    <property type="term" value="F:metallocarboxypeptidase activity"/>
    <property type="evidence" value="ECO:0007669"/>
    <property type="project" value="InterPro"/>
</dbReference>
<accession>A0A368PJ52</accession>
<dbReference type="EMBL" id="CM003528">
    <property type="protein sequence ID" value="RCV05796.1"/>
    <property type="molecule type" value="Genomic_DNA"/>
</dbReference>
<dbReference type="InterPro" id="IPR034269">
    <property type="entry name" value="At5g42320_M14_CPD"/>
</dbReference>
<dbReference type="Pfam" id="PF00246">
    <property type="entry name" value="Peptidase_M14"/>
    <property type="match status" value="1"/>
</dbReference>
<dbReference type="SMART" id="SM00631">
    <property type="entry name" value="Zn_pept"/>
    <property type="match status" value="1"/>
</dbReference>
<evidence type="ECO:0000256" key="4">
    <source>
        <dbReference type="SAM" id="MobiDB-lite"/>
    </source>
</evidence>
<dbReference type="Gene3D" id="3.40.630.10">
    <property type="entry name" value="Zn peptidases"/>
    <property type="match status" value="1"/>
</dbReference>
<feature type="transmembrane region" description="Helical" evidence="5">
    <location>
        <begin position="464"/>
        <end position="481"/>
    </location>
</feature>
<gene>
    <name evidence="7" type="ORF">SETIT_1G111400v2</name>
</gene>
<feature type="region of interest" description="Disordered" evidence="4">
    <location>
        <begin position="1"/>
        <end position="73"/>
    </location>
</feature>
<evidence type="ECO:0000256" key="3">
    <source>
        <dbReference type="PROSITE-ProRule" id="PRU01379"/>
    </source>
</evidence>
<protein>
    <recommendedName>
        <fullName evidence="6">Peptidase M14 domain-containing protein</fullName>
    </recommendedName>
</protein>
<dbReference type="SUPFAM" id="SSF53187">
    <property type="entry name" value="Zn-dependent exopeptidases"/>
    <property type="match status" value="1"/>
</dbReference>
<dbReference type="FunFam" id="3.40.630.10:FF:000064">
    <property type="entry name" value="Carboxypeptidase A6"/>
    <property type="match status" value="1"/>
</dbReference>
<keyword evidence="5" id="KW-0812">Transmembrane</keyword>
<dbReference type="CDD" id="cd06227">
    <property type="entry name" value="M14-CPA-like"/>
    <property type="match status" value="1"/>
</dbReference>
<evidence type="ECO:0000256" key="2">
    <source>
        <dbReference type="ARBA" id="ARBA00005988"/>
    </source>
</evidence>
<evidence type="ECO:0000259" key="6">
    <source>
        <dbReference type="PROSITE" id="PS52035"/>
    </source>
</evidence>
<feature type="domain" description="Peptidase M14" evidence="6">
    <location>
        <begin position="108"/>
        <end position="391"/>
    </location>
</feature>
<dbReference type="AlphaFoldDB" id="A0A368PJ52"/>
<proteinExistence type="inferred from homology"/>
<dbReference type="GO" id="GO:0006508">
    <property type="term" value="P:proteolysis"/>
    <property type="evidence" value="ECO:0007669"/>
    <property type="project" value="InterPro"/>
</dbReference>
<dbReference type="OrthoDB" id="3626597at2759"/>
<feature type="compositionally biased region" description="Polar residues" evidence="4">
    <location>
        <begin position="29"/>
        <end position="44"/>
    </location>
</feature>
<dbReference type="PANTHER" id="PTHR11705:SF119">
    <property type="entry name" value="OS02G0119300 PROTEIN"/>
    <property type="match status" value="1"/>
</dbReference>
<keyword evidence="5" id="KW-1133">Transmembrane helix</keyword>
<feature type="compositionally biased region" description="Basic and acidic residues" evidence="4">
    <location>
        <begin position="19"/>
        <end position="28"/>
    </location>
</feature>